<feature type="region of interest" description="Disordered" evidence="1">
    <location>
        <begin position="1"/>
        <end position="28"/>
    </location>
</feature>
<comment type="caution">
    <text evidence="2">The sequence shown here is derived from an EMBL/GenBank/DDBJ whole genome shotgun (WGS) entry which is preliminary data.</text>
</comment>
<evidence type="ECO:0000313" key="2">
    <source>
        <dbReference type="EMBL" id="KAL2349320.1"/>
    </source>
</evidence>
<keyword evidence="3" id="KW-1185">Reference proteome</keyword>
<sequence>MTTTFSATATASAPHHLPSPLPSLSLSLSPPHPHMVNCEFRDNRTRELDSWPALPDEVKECSKNAGFLSLQNLRAAVDLLFLHGGSDMVIAKQAIVPISLNH</sequence>
<dbReference type="Proteomes" id="UP001603857">
    <property type="component" value="Unassembled WGS sequence"/>
</dbReference>
<evidence type="ECO:0000256" key="1">
    <source>
        <dbReference type="SAM" id="MobiDB-lite"/>
    </source>
</evidence>
<dbReference type="EMBL" id="JBGMDY010000001">
    <property type="protein sequence ID" value="KAL2349320.1"/>
    <property type="molecule type" value="Genomic_DNA"/>
</dbReference>
<accession>A0ABD1NMF4</accession>
<organism evidence="2 3">
    <name type="scientific">Flemingia macrophylla</name>
    <dbReference type="NCBI Taxonomy" id="520843"/>
    <lineage>
        <taxon>Eukaryota</taxon>
        <taxon>Viridiplantae</taxon>
        <taxon>Streptophyta</taxon>
        <taxon>Embryophyta</taxon>
        <taxon>Tracheophyta</taxon>
        <taxon>Spermatophyta</taxon>
        <taxon>Magnoliopsida</taxon>
        <taxon>eudicotyledons</taxon>
        <taxon>Gunneridae</taxon>
        <taxon>Pentapetalae</taxon>
        <taxon>rosids</taxon>
        <taxon>fabids</taxon>
        <taxon>Fabales</taxon>
        <taxon>Fabaceae</taxon>
        <taxon>Papilionoideae</taxon>
        <taxon>50 kb inversion clade</taxon>
        <taxon>NPAAA clade</taxon>
        <taxon>indigoferoid/millettioid clade</taxon>
        <taxon>Phaseoleae</taxon>
        <taxon>Flemingia</taxon>
    </lineage>
</organism>
<evidence type="ECO:0000313" key="3">
    <source>
        <dbReference type="Proteomes" id="UP001603857"/>
    </source>
</evidence>
<dbReference type="AlphaFoldDB" id="A0ABD1NMF4"/>
<gene>
    <name evidence="2" type="ORF">Fmac_003320</name>
</gene>
<protein>
    <submittedName>
        <fullName evidence="2">Uncharacterized protein</fullName>
    </submittedName>
</protein>
<proteinExistence type="predicted"/>
<name>A0ABD1NMF4_9FABA</name>
<reference evidence="2 3" key="1">
    <citation type="submission" date="2024-08" db="EMBL/GenBank/DDBJ databases">
        <title>Insights into the chromosomal genome structure of Flemingia macrophylla.</title>
        <authorList>
            <person name="Ding Y."/>
            <person name="Zhao Y."/>
            <person name="Bi W."/>
            <person name="Wu M."/>
            <person name="Zhao G."/>
            <person name="Gong Y."/>
            <person name="Li W."/>
            <person name="Zhang P."/>
        </authorList>
    </citation>
    <scope>NUCLEOTIDE SEQUENCE [LARGE SCALE GENOMIC DNA]</scope>
    <source>
        <strain evidence="2">DYQJB</strain>
        <tissue evidence="2">Leaf</tissue>
    </source>
</reference>